<sequence length="200" mass="21271">MLHTEAFSLVLFSWLRQIGEILLLIGLSGEVALLVLGISKGAWERGLAITFAVLVLLGCGLEYWADSPRSFGPASQQRLADALKQFRGTPFDFSVELDPEAVTLMEDVGAALDAAGWKRQPVAQGSGYIPPGKPAAGIVVLKGVEVQIVESRQSDWGAAGKPAAVLLHAMRNEGLTAFAKQVPDNQESSDAIHIKIGAKP</sequence>
<keyword evidence="1" id="KW-1133">Transmembrane helix</keyword>
<dbReference type="OrthoDB" id="8219699at2"/>
<evidence type="ECO:0000313" key="2">
    <source>
        <dbReference type="EMBL" id="SEB83945.1"/>
    </source>
</evidence>
<evidence type="ECO:0000256" key="1">
    <source>
        <dbReference type="SAM" id="Phobius"/>
    </source>
</evidence>
<reference evidence="2 3" key="1">
    <citation type="submission" date="2016-10" db="EMBL/GenBank/DDBJ databases">
        <authorList>
            <person name="de Groot N.N."/>
        </authorList>
    </citation>
    <scope>NUCLEOTIDE SEQUENCE [LARGE SCALE GENOMIC DNA]</scope>
    <source>
        <strain evidence="2 3">MT12</strain>
    </source>
</reference>
<protein>
    <submittedName>
        <fullName evidence="2">Uncharacterized protein</fullName>
    </submittedName>
</protein>
<organism evidence="2 3">
    <name type="scientific">Bradyrhizobium erythrophlei</name>
    <dbReference type="NCBI Taxonomy" id="1437360"/>
    <lineage>
        <taxon>Bacteria</taxon>
        <taxon>Pseudomonadati</taxon>
        <taxon>Pseudomonadota</taxon>
        <taxon>Alphaproteobacteria</taxon>
        <taxon>Hyphomicrobiales</taxon>
        <taxon>Nitrobacteraceae</taxon>
        <taxon>Bradyrhizobium</taxon>
    </lineage>
</organism>
<dbReference type="Proteomes" id="UP000198992">
    <property type="component" value="Unassembled WGS sequence"/>
</dbReference>
<feature type="transmembrane region" description="Helical" evidence="1">
    <location>
        <begin position="45"/>
        <end position="65"/>
    </location>
</feature>
<keyword evidence="1" id="KW-0472">Membrane</keyword>
<feature type="transmembrane region" description="Helical" evidence="1">
    <location>
        <begin position="21"/>
        <end position="39"/>
    </location>
</feature>
<evidence type="ECO:0000313" key="3">
    <source>
        <dbReference type="Proteomes" id="UP000198992"/>
    </source>
</evidence>
<accession>A0A1H4MN55</accession>
<dbReference type="EMBL" id="FNTH01000001">
    <property type="protein sequence ID" value="SEB83945.1"/>
    <property type="molecule type" value="Genomic_DNA"/>
</dbReference>
<proteinExistence type="predicted"/>
<name>A0A1H4MN55_9BRAD</name>
<dbReference type="AlphaFoldDB" id="A0A1H4MN55"/>
<gene>
    <name evidence="2" type="ORF">SAMN05444164_0361</name>
</gene>
<keyword evidence="1" id="KW-0812">Transmembrane</keyword>
<dbReference type="RefSeq" id="WP_092113671.1">
    <property type="nucleotide sequence ID" value="NZ_FNTH01000001.1"/>
</dbReference>